<evidence type="ECO:0000313" key="2">
    <source>
        <dbReference type="EMBL" id="TFK02978.1"/>
    </source>
</evidence>
<organism evidence="2 3">
    <name type="scientific">Platysternon megacephalum</name>
    <name type="common">big-headed turtle</name>
    <dbReference type="NCBI Taxonomy" id="55544"/>
    <lineage>
        <taxon>Eukaryota</taxon>
        <taxon>Metazoa</taxon>
        <taxon>Chordata</taxon>
        <taxon>Craniata</taxon>
        <taxon>Vertebrata</taxon>
        <taxon>Euteleostomi</taxon>
        <taxon>Archelosauria</taxon>
        <taxon>Testudinata</taxon>
        <taxon>Testudines</taxon>
        <taxon>Cryptodira</taxon>
        <taxon>Durocryptodira</taxon>
        <taxon>Testudinoidea</taxon>
        <taxon>Platysternidae</taxon>
        <taxon>Platysternon</taxon>
    </lineage>
</organism>
<dbReference type="AlphaFoldDB" id="A0A4D9E3Z5"/>
<comment type="caution">
    <text evidence="2">The sequence shown here is derived from an EMBL/GenBank/DDBJ whole genome shotgun (WGS) entry which is preliminary data.</text>
</comment>
<feature type="compositionally biased region" description="Polar residues" evidence="1">
    <location>
        <begin position="1"/>
        <end position="10"/>
    </location>
</feature>
<keyword evidence="2" id="KW-0378">Hydrolase</keyword>
<feature type="region of interest" description="Disordered" evidence="1">
    <location>
        <begin position="106"/>
        <end position="141"/>
    </location>
</feature>
<reference evidence="2 3" key="1">
    <citation type="submission" date="2019-04" db="EMBL/GenBank/DDBJ databases">
        <title>Draft genome of the big-headed turtle Platysternon megacephalum.</title>
        <authorList>
            <person name="Gong S."/>
        </authorList>
    </citation>
    <scope>NUCLEOTIDE SEQUENCE [LARGE SCALE GENOMIC DNA]</scope>
    <source>
        <strain evidence="2">DO16091913</strain>
        <tissue evidence="2">Muscle</tissue>
    </source>
</reference>
<sequence length="141" mass="14526">MGRAGTSCSLFQGHGGGAGPPSPLLQPRHPLPARACPGPQPEGCFSSQPPPPPDPCLEMLPRALVGEHVCPAATGAQPVPSPALPAAPSPDRRLWASPPARVICRPLSQSPGPPCAQPPSTPLSIYYQPKARGPGKQQTLF</sequence>
<evidence type="ECO:0000313" key="3">
    <source>
        <dbReference type="Proteomes" id="UP000297703"/>
    </source>
</evidence>
<feature type="region of interest" description="Disordered" evidence="1">
    <location>
        <begin position="73"/>
        <end position="92"/>
    </location>
</feature>
<accession>A0A4D9E3Z5</accession>
<feature type="region of interest" description="Disordered" evidence="1">
    <location>
        <begin position="1"/>
        <end position="55"/>
    </location>
</feature>
<dbReference type="EMBL" id="QXTE01000170">
    <property type="protein sequence ID" value="TFK02978.1"/>
    <property type="molecule type" value="Genomic_DNA"/>
</dbReference>
<feature type="compositionally biased region" description="Pro residues" evidence="1">
    <location>
        <begin position="79"/>
        <end position="88"/>
    </location>
</feature>
<protein>
    <submittedName>
        <fullName evidence="2">Bifunctional epoxide hydrolase 2</fullName>
    </submittedName>
</protein>
<evidence type="ECO:0000256" key="1">
    <source>
        <dbReference type="SAM" id="MobiDB-lite"/>
    </source>
</evidence>
<keyword evidence="3" id="KW-1185">Reference proteome</keyword>
<proteinExistence type="predicted"/>
<dbReference type="GO" id="GO:0016787">
    <property type="term" value="F:hydrolase activity"/>
    <property type="evidence" value="ECO:0007669"/>
    <property type="project" value="UniProtKB-KW"/>
</dbReference>
<name>A0A4D9E3Z5_9SAUR</name>
<gene>
    <name evidence="2" type="ORF">DR999_PMT14708</name>
</gene>
<feature type="compositionally biased region" description="Pro residues" evidence="1">
    <location>
        <begin position="111"/>
        <end position="121"/>
    </location>
</feature>
<reference evidence="2 3" key="2">
    <citation type="submission" date="2019-04" db="EMBL/GenBank/DDBJ databases">
        <title>The genome sequence of big-headed turtle.</title>
        <authorList>
            <person name="Gong S."/>
        </authorList>
    </citation>
    <scope>NUCLEOTIDE SEQUENCE [LARGE SCALE GENOMIC DNA]</scope>
    <source>
        <strain evidence="2">DO16091913</strain>
        <tissue evidence="2">Muscle</tissue>
    </source>
</reference>
<dbReference type="Proteomes" id="UP000297703">
    <property type="component" value="Unassembled WGS sequence"/>
</dbReference>